<keyword evidence="3" id="KW-0106">Calcium</keyword>
<comment type="caution">
    <text evidence="4">The sequence shown here is derived from an EMBL/GenBank/DDBJ whole genome shotgun (WGS) entry which is preliminary data.</text>
</comment>
<dbReference type="InterPro" id="IPR008183">
    <property type="entry name" value="Aldose_1/G6P_1-epimerase"/>
</dbReference>
<gene>
    <name evidence="4" type="ORF">MYP_1806</name>
</gene>
<dbReference type="PANTHER" id="PTHR11122:SF13">
    <property type="entry name" value="GLUCOSE-6-PHOSPHATE 1-EPIMERASE"/>
    <property type="match status" value="1"/>
</dbReference>
<dbReference type="InterPro" id="IPR037481">
    <property type="entry name" value="LacX"/>
</dbReference>
<evidence type="ECO:0000256" key="2">
    <source>
        <dbReference type="ARBA" id="ARBA00011245"/>
    </source>
</evidence>
<organism evidence="4 5">
    <name type="scientific">Sporocytophaga myxococcoides</name>
    <dbReference type="NCBI Taxonomy" id="153721"/>
    <lineage>
        <taxon>Bacteria</taxon>
        <taxon>Pseudomonadati</taxon>
        <taxon>Bacteroidota</taxon>
        <taxon>Cytophagia</taxon>
        <taxon>Cytophagales</taxon>
        <taxon>Cytophagaceae</taxon>
        <taxon>Sporocytophaga</taxon>
    </lineage>
</organism>
<dbReference type="eggNOG" id="COG2017">
    <property type="taxonomic scope" value="Bacteria"/>
</dbReference>
<keyword evidence="5" id="KW-1185">Reference proteome</keyword>
<comment type="cofactor">
    <cofactor evidence="1">
        <name>Ca(2+)</name>
        <dbReference type="ChEBI" id="CHEBI:29108"/>
    </cofactor>
</comment>
<evidence type="ECO:0000256" key="3">
    <source>
        <dbReference type="ARBA" id="ARBA00022837"/>
    </source>
</evidence>
<dbReference type="EMBL" id="BBLT01000003">
    <property type="protein sequence ID" value="GAL84578.1"/>
    <property type="molecule type" value="Genomic_DNA"/>
</dbReference>
<dbReference type="STRING" id="153721.MYP_1806"/>
<accession>A0A098LE80</accession>
<evidence type="ECO:0000313" key="5">
    <source>
        <dbReference type="Proteomes" id="UP000030185"/>
    </source>
</evidence>
<dbReference type="GO" id="GO:0016853">
    <property type="term" value="F:isomerase activity"/>
    <property type="evidence" value="ECO:0007669"/>
    <property type="project" value="InterPro"/>
</dbReference>
<comment type="subunit">
    <text evidence="2">Monomer.</text>
</comment>
<dbReference type="SUPFAM" id="SSF74650">
    <property type="entry name" value="Galactose mutarotase-like"/>
    <property type="match status" value="1"/>
</dbReference>
<evidence type="ECO:0000256" key="1">
    <source>
        <dbReference type="ARBA" id="ARBA00001913"/>
    </source>
</evidence>
<name>A0A098LE80_9BACT</name>
<dbReference type="Pfam" id="PF01263">
    <property type="entry name" value="Aldose_epim"/>
    <property type="match status" value="1"/>
</dbReference>
<proteinExistence type="predicted"/>
<reference evidence="4 5" key="1">
    <citation type="submission" date="2014-09" db="EMBL/GenBank/DDBJ databases">
        <title>Sporocytophaga myxococcoides PG-01 genome sequencing.</title>
        <authorList>
            <person name="Liu L."/>
            <person name="Gao P.J."/>
            <person name="Chen G.J."/>
            <person name="Wang L.S."/>
        </authorList>
    </citation>
    <scope>NUCLEOTIDE SEQUENCE [LARGE SCALE GENOMIC DNA]</scope>
    <source>
        <strain evidence="4 5">PG-01</strain>
    </source>
</reference>
<evidence type="ECO:0000313" key="4">
    <source>
        <dbReference type="EMBL" id="GAL84578.1"/>
    </source>
</evidence>
<dbReference type="InterPro" id="IPR011013">
    <property type="entry name" value="Gal_mutarotase_sf_dom"/>
</dbReference>
<sequence>MANKEFLWQGDPAFWGRRAPVLFPIVGKLSGNKYHSDDQVYELPQHGFARDMHFDLVDQQDQSLTYKLTSSEETLKLYPYKFELTIEYKLQKSKLLVSYEVKNTDDKTIYFSIGAHPALRCPIEQGEEFSDYYLEFEKKETVNRYLLTDGLLNGKSEPVLNNENILPLSVDLFTGKDAIIFKDLKSSVVSLKSKKSSHKITMDFAGFPYLGIWTKPGPFICLEPWFGVADQIGFEGQFKDKEAMRSLVKGKTFKCEYSIDVQ</sequence>
<dbReference type="GO" id="GO:0005975">
    <property type="term" value="P:carbohydrate metabolic process"/>
    <property type="evidence" value="ECO:0007669"/>
    <property type="project" value="InterPro"/>
</dbReference>
<dbReference type="InterPro" id="IPR014718">
    <property type="entry name" value="GH-type_carb-bd"/>
</dbReference>
<protein>
    <submittedName>
        <fullName evidence="4">Aldose 1-epimerase</fullName>
    </submittedName>
</protein>
<dbReference type="PANTHER" id="PTHR11122">
    <property type="entry name" value="APOSPORY-ASSOCIATED PROTEIN C-RELATED"/>
    <property type="match status" value="1"/>
</dbReference>
<dbReference type="Proteomes" id="UP000030185">
    <property type="component" value="Unassembled WGS sequence"/>
</dbReference>
<dbReference type="CDD" id="cd09024">
    <property type="entry name" value="Aldose_epim_lacX"/>
    <property type="match status" value="1"/>
</dbReference>
<dbReference type="AlphaFoldDB" id="A0A098LE80"/>
<dbReference type="GO" id="GO:0030246">
    <property type="term" value="F:carbohydrate binding"/>
    <property type="evidence" value="ECO:0007669"/>
    <property type="project" value="InterPro"/>
</dbReference>
<dbReference type="Gene3D" id="2.70.98.10">
    <property type="match status" value="1"/>
</dbReference>